<dbReference type="EMBL" id="BAAFSV010000001">
    <property type="protein sequence ID" value="GAB1309896.1"/>
    <property type="molecule type" value="Genomic_DNA"/>
</dbReference>
<keyword evidence="12" id="KW-1185">Reference proteome</keyword>
<feature type="region of interest" description="Disordered" evidence="10">
    <location>
        <begin position="234"/>
        <end position="253"/>
    </location>
</feature>
<keyword evidence="11" id="KW-0378">Hydrolase</keyword>
<comment type="caution">
    <text evidence="11">The sequence shown here is derived from an EMBL/GenBank/DDBJ whole genome shotgun (WGS) entry which is preliminary data.</text>
</comment>
<keyword evidence="6 9" id="KW-0234">DNA repair</keyword>
<dbReference type="SMART" id="SM00384">
    <property type="entry name" value="AT_hook"/>
    <property type="match status" value="3"/>
</dbReference>
<comment type="similarity">
    <text evidence="2 9">Belongs to the SLX4 family.</text>
</comment>
<evidence type="ECO:0000256" key="4">
    <source>
        <dbReference type="ARBA" id="ARBA00022763"/>
    </source>
</evidence>
<evidence type="ECO:0000256" key="5">
    <source>
        <dbReference type="ARBA" id="ARBA00023172"/>
    </source>
</evidence>
<dbReference type="PRINTS" id="PR00929">
    <property type="entry name" value="ATHOOK"/>
</dbReference>
<feature type="compositionally biased region" description="Low complexity" evidence="10">
    <location>
        <begin position="674"/>
        <end position="690"/>
    </location>
</feature>
<gene>
    <name evidence="9 11" type="primary">SLX4</name>
    <name evidence="11" type="ORF">MFIFM68171_00106</name>
</gene>
<feature type="compositionally biased region" description="Basic residues" evidence="10">
    <location>
        <begin position="389"/>
        <end position="401"/>
    </location>
</feature>
<feature type="compositionally biased region" description="Low complexity" evidence="10">
    <location>
        <begin position="750"/>
        <end position="782"/>
    </location>
</feature>
<dbReference type="CDD" id="cd22999">
    <property type="entry name" value="SAP_SLX4"/>
    <property type="match status" value="1"/>
</dbReference>
<feature type="compositionally biased region" description="Low complexity" evidence="10">
    <location>
        <begin position="800"/>
        <end position="809"/>
    </location>
</feature>
<evidence type="ECO:0000256" key="10">
    <source>
        <dbReference type="SAM" id="MobiDB-lite"/>
    </source>
</evidence>
<feature type="region of interest" description="Disordered" evidence="10">
    <location>
        <begin position="378"/>
        <end position="411"/>
    </location>
</feature>
<keyword evidence="4 9" id="KW-0227">DNA damage</keyword>
<dbReference type="InterPro" id="IPR027784">
    <property type="entry name" value="Slx4_ascomycetes"/>
</dbReference>
<keyword evidence="11" id="KW-0255">Endonuclease</keyword>
<sequence>MATSGLVSPSTARTAHNDCVILISSSPEFPSICDLLPKPPKKVALRSGSNAAPIPENAPKTFTSAASIWRASRLEEEEENPALGTGSLASTSSRALTATEPSSEAVVESAVGEEAAAVAAPTRRKKSAKTTSGKVSDEAAPDNTATDIPPSKKSARKPKSTKDAAMAQTTLPKAKVTKPASNGKQPRKKAETVSRHFTAVPPMPEPASKQATNPTPHEHMVLEPAMTRRLDWTPPRETIDTHHPADSSAVKETFSPTCAAAEGGVPAPKDMFKTLLDRYGRQADAAADPGIRDTVSTSENPDVLGKRKLIEMVATAGSRSKMPEASPSKPKAAKKKPRTITELATAAYRLPEENDVSADGPNQESLLGYVETNLEQTVGTRKTLGAKAKAPKRATKQKPSKKKVEARKPVLLSPTSAMRQVAKQDFVFGTASQLAVEDDPDLLRALHQAMKESNQEDSDPFASSSPSNSNPIFRRRLGTRLWAAGARDDGGDLLDLEVLDLTDSPPLPENYVLHDILREGDRAVPPQAPNGEICIEIESSDGTSGLIEPPPMEDLRSSPPPSPRGANEKRIHIENPAPRSYDRNRLPIPTIDTNFEPPPSNQEHHQLLLSQSSSPLKAFPEAPPRPNYELYTDARLAREVASYGFKVVKKRTAMIALLNQCWESKSTARLDNNRTAQASMSTSSTRQSASPPRPRGRPRKNSPAPDTAAKSPVLAGKRGRGRSASPTETGVEVPQVEKRPRGRPRKDKTASPSKPSKVASKGARSRSPPASAATAPTTPGRRNVPAKSVVEIADSDSDDPFASSPVSSADKQDVFSSPSHMDLSVTEDTEMSLMASPTGQQVALFRYITQAVISAPSSKDPMDPSWHEKMLMYDPIILEDLAAWLNSGQLDRVGYDGEVSPGDVKKWCESKSICCLWRVNLNGRERKRF</sequence>
<dbReference type="HAMAP" id="MF_03110">
    <property type="entry name" value="Endonuc_su_Slx4"/>
    <property type="match status" value="1"/>
</dbReference>
<keyword evidence="7 9" id="KW-0539">Nucleus</keyword>
<keyword evidence="5 9" id="KW-0233">DNA recombination</keyword>
<evidence type="ECO:0000256" key="6">
    <source>
        <dbReference type="ARBA" id="ARBA00023204"/>
    </source>
</evidence>
<comment type="PTM">
    <text evidence="9">Phosphorylated in response to DNA damage.</text>
</comment>
<protein>
    <recommendedName>
        <fullName evidence="8 9">Structure-specific endonuclease subunit SLX4</fullName>
    </recommendedName>
</protein>
<dbReference type="GeneID" id="98170851"/>
<dbReference type="InterPro" id="IPR017956">
    <property type="entry name" value="AT_hook_DNA-bd_motif"/>
</dbReference>
<evidence type="ECO:0000313" key="11">
    <source>
        <dbReference type="EMBL" id="GAB1309896.1"/>
    </source>
</evidence>
<feature type="compositionally biased region" description="Low complexity" evidence="10">
    <location>
        <begin position="82"/>
        <end position="120"/>
    </location>
</feature>
<evidence type="ECO:0000256" key="8">
    <source>
        <dbReference type="ARBA" id="ARBA00029496"/>
    </source>
</evidence>
<dbReference type="InterPro" id="IPR018574">
    <property type="entry name" value="Structure-sp_endonuc_su_Slx4"/>
</dbReference>
<keyword evidence="3 9" id="KW-0597">Phosphoprotein</keyword>
<dbReference type="Proteomes" id="UP001628179">
    <property type="component" value="Unassembled WGS sequence"/>
</dbReference>
<comment type="function">
    <text evidence="9">Regulatory subunit of the SLX1-SLX4 structure-specific endonuclease that resolves DNA secondary structures generated during DNA repair and recombination. Has endonuclease activity towards branched DNA substrates, introducing single-strand cuts in duplex DNA close to junctions with ss-DNA.</text>
</comment>
<evidence type="ECO:0000256" key="9">
    <source>
        <dbReference type="HAMAP-Rule" id="MF_03110"/>
    </source>
</evidence>
<accession>A0ABQ0FWL1</accession>
<evidence type="ECO:0000256" key="3">
    <source>
        <dbReference type="ARBA" id="ARBA00022553"/>
    </source>
</evidence>
<dbReference type="RefSeq" id="XP_070911629.1">
    <property type="nucleotide sequence ID" value="XM_071055528.1"/>
</dbReference>
<feature type="region of interest" description="Disordered" evidence="10">
    <location>
        <begin position="42"/>
        <end position="222"/>
    </location>
</feature>
<comment type="subcellular location">
    <subcellularLocation>
        <location evidence="1 9">Nucleus</location>
    </subcellularLocation>
</comment>
<evidence type="ECO:0000313" key="12">
    <source>
        <dbReference type="Proteomes" id="UP001628179"/>
    </source>
</evidence>
<proteinExistence type="inferred from homology"/>
<evidence type="ECO:0000256" key="1">
    <source>
        <dbReference type="ARBA" id="ARBA00004123"/>
    </source>
</evidence>
<feature type="compositionally biased region" description="Pro residues" evidence="10">
    <location>
        <begin position="548"/>
        <end position="563"/>
    </location>
</feature>
<keyword evidence="11" id="KW-0540">Nuclease</keyword>
<feature type="region of interest" description="Disordered" evidence="10">
    <location>
        <begin position="448"/>
        <end position="472"/>
    </location>
</feature>
<feature type="region of interest" description="Disordered" evidence="10">
    <location>
        <begin position="315"/>
        <end position="339"/>
    </location>
</feature>
<comment type="subunit">
    <text evidence="9">Forms a heterodimer with SLX1.</text>
</comment>
<dbReference type="Pfam" id="PF09494">
    <property type="entry name" value="Slx4"/>
    <property type="match status" value="1"/>
</dbReference>
<dbReference type="GO" id="GO:0004519">
    <property type="term" value="F:endonuclease activity"/>
    <property type="evidence" value="ECO:0007669"/>
    <property type="project" value="UniProtKB-KW"/>
</dbReference>
<evidence type="ECO:0000256" key="7">
    <source>
        <dbReference type="ARBA" id="ARBA00023242"/>
    </source>
</evidence>
<evidence type="ECO:0000256" key="2">
    <source>
        <dbReference type="ARBA" id="ARBA00006661"/>
    </source>
</evidence>
<feature type="region of interest" description="Disordered" evidence="10">
    <location>
        <begin position="674"/>
        <end position="819"/>
    </location>
</feature>
<organism evidence="11 12">
    <name type="scientific">Madurella fahalii</name>
    <dbReference type="NCBI Taxonomy" id="1157608"/>
    <lineage>
        <taxon>Eukaryota</taxon>
        <taxon>Fungi</taxon>
        <taxon>Dikarya</taxon>
        <taxon>Ascomycota</taxon>
        <taxon>Pezizomycotina</taxon>
        <taxon>Sordariomycetes</taxon>
        <taxon>Sordariomycetidae</taxon>
        <taxon>Sordariales</taxon>
        <taxon>Sordariales incertae sedis</taxon>
        <taxon>Madurella</taxon>
    </lineage>
</organism>
<reference evidence="11 12" key="1">
    <citation type="submission" date="2024-09" db="EMBL/GenBank/DDBJ databases">
        <title>Itraconazole resistance in Madurella fahalii resulting from another homologue of gene encoding cytochrome P450 14-alpha sterol demethylase (CYP51).</title>
        <authorList>
            <person name="Yoshioka I."/>
            <person name="Fahal A.H."/>
            <person name="Kaneko S."/>
            <person name="Yaguchi T."/>
        </authorList>
    </citation>
    <scope>NUCLEOTIDE SEQUENCE [LARGE SCALE GENOMIC DNA]</scope>
    <source>
        <strain evidence="11 12">IFM 68171</strain>
    </source>
</reference>
<feature type="region of interest" description="Disordered" evidence="10">
    <location>
        <begin position="541"/>
        <end position="606"/>
    </location>
</feature>
<name>A0ABQ0FWL1_9PEZI</name>